<reference evidence="13" key="1">
    <citation type="submission" date="2014-09" db="EMBL/GenBank/DDBJ databases">
        <authorList>
            <person name="Gomez-Valero L."/>
        </authorList>
    </citation>
    <scope>NUCLEOTIDE SEQUENCE [LARGE SCALE GENOMIC DNA]</scope>
    <source>
        <strain evidence="13">ATCC700992</strain>
    </source>
</reference>
<accession>A0A098G7A6</accession>
<proteinExistence type="inferred from homology"/>
<dbReference type="Pfam" id="PF02955">
    <property type="entry name" value="GSH-S_ATP"/>
    <property type="match status" value="1"/>
</dbReference>
<dbReference type="Proteomes" id="UP000032430">
    <property type="component" value="Chromosome I"/>
</dbReference>
<dbReference type="GO" id="GO:0004363">
    <property type="term" value="F:glutathione synthase activity"/>
    <property type="evidence" value="ECO:0007669"/>
    <property type="project" value="UniProtKB-UniRule"/>
</dbReference>
<evidence type="ECO:0000256" key="10">
    <source>
        <dbReference type="HAMAP-Rule" id="MF_00162"/>
    </source>
</evidence>
<dbReference type="GO" id="GO:0046872">
    <property type="term" value="F:metal ion binding"/>
    <property type="evidence" value="ECO:0007669"/>
    <property type="project" value="UniProtKB-KW"/>
</dbReference>
<dbReference type="NCBIfam" id="TIGR01380">
    <property type="entry name" value="glut_syn"/>
    <property type="match status" value="1"/>
</dbReference>
<keyword evidence="5" id="KW-0479">Metal-binding</keyword>
<evidence type="ECO:0000256" key="6">
    <source>
        <dbReference type="ARBA" id="ARBA00022741"/>
    </source>
</evidence>
<dbReference type="RefSeq" id="WP_045095901.1">
    <property type="nucleotide sequence ID" value="NZ_LN614827.1"/>
</dbReference>
<dbReference type="InterPro" id="IPR004215">
    <property type="entry name" value="GSHS_N"/>
</dbReference>
<dbReference type="InterPro" id="IPR011761">
    <property type="entry name" value="ATP-grasp"/>
</dbReference>
<dbReference type="GO" id="GO:0005524">
    <property type="term" value="F:ATP binding"/>
    <property type="evidence" value="ECO:0007669"/>
    <property type="project" value="UniProtKB-UniRule"/>
</dbReference>
<dbReference type="KEGG" id="lfa:LFA_2002"/>
<dbReference type="HOGENOM" id="CLU_068239_0_0_6"/>
<dbReference type="NCBIfam" id="NF003573">
    <property type="entry name" value="PRK05246.1"/>
    <property type="match status" value="1"/>
</dbReference>
<keyword evidence="6 10" id="KW-0547">Nucleotide-binding</keyword>
<dbReference type="GO" id="GO:0005737">
    <property type="term" value="C:cytoplasm"/>
    <property type="evidence" value="ECO:0007669"/>
    <property type="project" value="TreeGrafter"/>
</dbReference>
<keyword evidence="7 10" id="KW-0067">ATP-binding</keyword>
<dbReference type="HAMAP" id="MF_00162">
    <property type="entry name" value="GSH_S"/>
    <property type="match status" value="1"/>
</dbReference>
<dbReference type="Gene3D" id="3.30.470.20">
    <property type="entry name" value="ATP-grasp fold, B domain"/>
    <property type="match status" value="1"/>
</dbReference>
<dbReference type="UniPathway" id="UPA00142">
    <property type="reaction ID" value="UER00210"/>
</dbReference>
<dbReference type="InterPro" id="IPR006284">
    <property type="entry name" value="Glut_synth_pro"/>
</dbReference>
<keyword evidence="9" id="KW-0464">Manganese</keyword>
<gene>
    <name evidence="10 12" type="primary">gshB</name>
    <name evidence="12" type="ORF">LFA_2002</name>
</gene>
<dbReference type="Gene3D" id="3.40.50.20">
    <property type="match status" value="1"/>
</dbReference>
<dbReference type="InterPro" id="IPR016185">
    <property type="entry name" value="PreATP-grasp_dom_sf"/>
</dbReference>
<dbReference type="PANTHER" id="PTHR21621">
    <property type="entry name" value="RIBOSOMAL PROTEIN S6 MODIFICATION PROTEIN"/>
    <property type="match status" value="1"/>
</dbReference>
<dbReference type="PANTHER" id="PTHR21621:SF4">
    <property type="entry name" value="GLUTATHIONE SYNTHETASE"/>
    <property type="match status" value="1"/>
</dbReference>
<keyword evidence="13" id="KW-1185">Reference proteome</keyword>
<evidence type="ECO:0000313" key="13">
    <source>
        <dbReference type="Proteomes" id="UP000032430"/>
    </source>
</evidence>
<evidence type="ECO:0000259" key="11">
    <source>
        <dbReference type="PROSITE" id="PS50975"/>
    </source>
</evidence>
<comment type="pathway">
    <text evidence="10">Sulfur metabolism; glutathione biosynthesis; glutathione from L-cysteine and L-glutamate: step 2/2.</text>
</comment>
<sequence length="317" mass="35621">MKLAVLIDPLHQLKPYKDTSVAMIKSAKALGWSCVYFTQLDLFCREGHPHARVYDIDIGDEHSDNWAQSKELGEYPLSDFDIILMRKDPPFDMEYIYTTYALELAERDGVLVANRPQSLRDANEKFFTLNFPQCCPTTLVSKDIGRLKEFWKTHQNVIFKPLEGMGGKSVFHVDQQGRNLSVILEVLTQGQKLNIMAQRYIPEITTAGDKRILLINGEPVPYALARIPAKGELRGNLAAGARGEVVPITDRDRWICEQIAPTLKSKGLYFVGLDVIGDYLTEINVTSPTCLREIAAETGLDIAGDYLRCLANIRLSS</sequence>
<evidence type="ECO:0000256" key="2">
    <source>
        <dbReference type="ARBA" id="ARBA00001946"/>
    </source>
</evidence>
<comment type="catalytic activity">
    <reaction evidence="10">
        <text>gamma-L-glutamyl-L-cysteine + glycine + ATP = glutathione + ADP + phosphate + H(+)</text>
        <dbReference type="Rhea" id="RHEA:13557"/>
        <dbReference type="ChEBI" id="CHEBI:15378"/>
        <dbReference type="ChEBI" id="CHEBI:30616"/>
        <dbReference type="ChEBI" id="CHEBI:43474"/>
        <dbReference type="ChEBI" id="CHEBI:57305"/>
        <dbReference type="ChEBI" id="CHEBI:57925"/>
        <dbReference type="ChEBI" id="CHEBI:58173"/>
        <dbReference type="ChEBI" id="CHEBI:456216"/>
        <dbReference type="EC" id="6.3.2.3"/>
    </reaction>
</comment>
<dbReference type="PROSITE" id="PS50975">
    <property type="entry name" value="ATP_GRASP"/>
    <property type="match status" value="1"/>
</dbReference>
<dbReference type="STRING" id="1212491.LFA_2002"/>
<comment type="similarity">
    <text evidence="10">Belongs to the prokaryotic GSH synthase family.</text>
</comment>
<dbReference type="Pfam" id="PF02951">
    <property type="entry name" value="GSH-S_N"/>
    <property type="match status" value="1"/>
</dbReference>
<dbReference type="EMBL" id="LN614827">
    <property type="protein sequence ID" value="CEG57390.1"/>
    <property type="molecule type" value="Genomic_DNA"/>
</dbReference>
<keyword evidence="3 10" id="KW-0436">Ligase</keyword>
<keyword evidence="4 10" id="KW-0317">Glutathione biosynthesis</keyword>
<comment type="cofactor">
    <cofactor evidence="2">
        <name>Mg(2+)</name>
        <dbReference type="ChEBI" id="CHEBI:18420"/>
    </cofactor>
</comment>
<keyword evidence="8" id="KW-0460">Magnesium</keyword>
<evidence type="ECO:0000256" key="9">
    <source>
        <dbReference type="ARBA" id="ARBA00023211"/>
    </source>
</evidence>
<feature type="domain" description="ATP-grasp" evidence="11">
    <location>
        <begin position="125"/>
        <end position="311"/>
    </location>
</feature>
<comment type="cofactor">
    <cofactor evidence="1">
        <name>Mn(2+)</name>
        <dbReference type="ChEBI" id="CHEBI:29035"/>
    </cofactor>
</comment>
<dbReference type="EC" id="6.3.2.3" evidence="10"/>
<evidence type="ECO:0000256" key="3">
    <source>
        <dbReference type="ARBA" id="ARBA00022598"/>
    </source>
</evidence>
<name>A0A098G7A6_9GAMM</name>
<organism evidence="12 13">
    <name type="scientific">Legionella fallonii LLAP-10</name>
    <dbReference type="NCBI Taxonomy" id="1212491"/>
    <lineage>
        <taxon>Bacteria</taxon>
        <taxon>Pseudomonadati</taxon>
        <taxon>Pseudomonadota</taxon>
        <taxon>Gammaproteobacteria</taxon>
        <taxon>Legionellales</taxon>
        <taxon>Legionellaceae</taxon>
        <taxon>Legionella</taxon>
    </lineage>
</organism>
<dbReference type="SUPFAM" id="SSF52440">
    <property type="entry name" value="PreATP-grasp domain"/>
    <property type="match status" value="1"/>
</dbReference>
<evidence type="ECO:0000256" key="7">
    <source>
        <dbReference type="ARBA" id="ARBA00022840"/>
    </source>
</evidence>
<evidence type="ECO:0000256" key="1">
    <source>
        <dbReference type="ARBA" id="ARBA00001936"/>
    </source>
</evidence>
<evidence type="ECO:0000313" key="12">
    <source>
        <dbReference type="EMBL" id="CEG57390.1"/>
    </source>
</evidence>
<evidence type="ECO:0000256" key="5">
    <source>
        <dbReference type="ARBA" id="ARBA00022723"/>
    </source>
</evidence>
<protein>
    <recommendedName>
        <fullName evidence="10">Glutathione synthetase</fullName>
        <ecNumber evidence="10">6.3.2.3</ecNumber>
    </recommendedName>
    <alternativeName>
        <fullName evidence="10">GSH synthetase</fullName>
        <shortName evidence="10">GSH-S</shortName>
        <shortName evidence="10">GSHase</shortName>
    </alternativeName>
    <alternativeName>
        <fullName evidence="10">Glutathione synthase</fullName>
    </alternativeName>
</protein>
<dbReference type="SUPFAM" id="SSF56059">
    <property type="entry name" value="Glutathione synthetase ATP-binding domain-like"/>
    <property type="match status" value="1"/>
</dbReference>
<dbReference type="AlphaFoldDB" id="A0A098G7A6"/>
<evidence type="ECO:0000256" key="4">
    <source>
        <dbReference type="ARBA" id="ARBA00022684"/>
    </source>
</evidence>
<dbReference type="InterPro" id="IPR004218">
    <property type="entry name" value="GSHS_ATP-bd"/>
</dbReference>
<evidence type="ECO:0000256" key="8">
    <source>
        <dbReference type="ARBA" id="ARBA00022842"/>
    </source>
</evidence>
<dbReference type="Gene3D" id="3.30.1490.20">
    <property type="entry name" value="ATP-grasp fold, A domain"/>
    <property type="match status" value="1"/>
</dbReference>
<dbReference type="InterPro" id="IPR013815">
    <property type="entry name" value="ATP_grasp_subdomain_1"/>
</dbReference>